<feature type="transmembrane region" description="Helical" evidence="2">
    <location>
        <begin position="69"/>
        <end position="87"/>
    </location>
</feature>
<reference evidence="4 5" key="1">
    <citation type="submission" date="2023-07" db="EMBL/GenBank/DDBJ databases">
        <authorList>
            <person name="Lian W.-H."/>
        </authorList>
    </citation>
    <scope>NUCLEOTIDE SEQUENCE [LARGE SCALE GENOMIC DNA]</scope>
    <source>
        <strain evidence="4 5">SYSU DXS3180</strain>
    </source>
</reference>
<protein>
    <submittedName>
        <fullName evidence="4">Transglutaminase-like domain-containing protein</fullName>
    </submittedName>
</protein>
<dbReference type="InterPro" id="IPR052901">
    <property type="entry name" value="Bact_TGase-like"/>
</dbReference>
<accession>A0ABV3ZL11</accession>
<feature type="transmembrane region" description="Helical" evidence="2">
    <location>
        <begin position="44"/>
        <end position="62"/>
    </location>
</feature>
<dbReference type="Gene3D" id="3.10.620.30">
    <property type="match status" value="1"/>
</dbReference>
<feature type="transmembrane region" description="Helical" evidence="2">
    <location>
        <begin position="126"/>
        <end position="147"/>
    </location>
</feature>
<evidence type="ECO:0000259" key="3">
    <source>
        <dbReference type="SMART" id="SM00460"/>
    </source>
</evidence>
<evidence type="ECO:0000313" key="5">
    <source>
        <dbReference type="Proteomes" id="UP001560573"/>
    </source>
</evidence>
<evidence type="ECO:0000256" key="2">
    <source>
        <dbReference type="SAM" id="Phobius"/>
    </source>
</evidence>
<feature type="transmembrane region" description="Helical" evidence="2">
    <location>
        <begin position="99"/>
        <end position="119"/>
    </location>
</feature>
<comment type="caution">
    <text evidence="4">The sequence shown here is derived from an EMBL/GenBank/DDBJ whole genome shotgun (WGS) entry which is preliminary data.</text>
</comment>
<keyword evidence="2" id="KW-0812">Transmembrane</keyword>
<evidence type="ECO:0000256" key="1">
    <source>
        <dbReference type="SAM" id="MobiDB-lite"/>
    </source>
</evidence>
<dbReference type="Pfam" id="PF01841">
    <property type="entry name" value="Transglut_core"/>
    <property type="match status" value="1"/>
</dbReference>
<feature type="compositionally biased region" description="Basic and acidic residues" evidence="1">
    <location>
        <begin position="227"/>
        <end position="245"/>
    </location>
</feature>
<name>A0ABV3ZL11_9BACT</name>
<dbReference type="InterPro" id="IPR002931">
    <property type="entry name" value="Transglutaminase-like"/>
</dbReference>
<dbReference type="InterPro" id="IPR038765">
    <property type="entry name" value="Papain-like_cys_pep_sf"/>
</dbReference>
<feature type="region of interest" description="Disordered" evidence="1">
    <location>
        <begin position="227"/>
        <end position="254"/>
    </location>
</feature>
<dbReference type="RefSeq" id="WP_369331933.1">
    <property type="nucleotide sequence ID" value="NZ_JAULBC010000009.1"/>
</dbReference>
<organism evidence="4 5">
    <name type="scientific">Danxiaibacter flavus</name>
    <dbReference type="NCBI Taxonomy" id="3049108"/>
    <lineage>
        <taxon>Bacteria</taxon>
        <taxon>Pseudomonadati</taxon>
        <taxon>Bacteroidota</taxon>
        <taxon>Chitinophagia</taxon>
        <taxon>Chitinophagales</taxon>
        <taxon>Chitinophagaceae</taxon>
        <taxon>Danxiaibacter</taxon>
    </lineage>
</organism>
<dbReference type="PANTHER" id="PTHR42736">
    <property type="entry name" value="PROTEIN-GLUTAMINE GAMMA-GLUTAMYLTRANSFERASE"/>
    <property type="match status" value="1"/>
</dbReference>
<sequence>MKAIKKYSWKKVFAQLLLLGLPTVALAVYMLWDVNQFYNILRNDYIKQSIFFASGLGAATVFYGYRFRFLPTAVILFAGLYFAYQYINRTAFGEFDTFFITIQFFIFCILFSIGWLAGYGFSRSRYFTVFWAVFLLSAQIVIVSKITDIKATTLINAFIPIMAYAVYIIYTAELIRNMNDDDKFFGWFLVKRMLGFAVVLALMLLGVVNIFQRDFAGIEKEWGNAKGNYDKNKSNSENMTKENKDGTIGNKDQTKLTGNLNKGKRLVFVARLDNFFRDGKTPNPLYFTAYYYTRFDTLTQTFEIDPQMPENDLFRPNPSKIPLYFAKTDSTVIKNTRATKSRKVVTTDVYKVLLSPDEYIAPATAFFCQPLPVPNEYKDQFKSAYRAKMWVSDLNSAYFIYNPAGNQMLEEFQQQRFDVLRSIKTQDYTPLDKKFMQYYTYMPNDEEYAKIRSLAAEITKDAKTPVDKMIAIRNYFLGKDEFGQPLFKYSDNPGIPGLPSANKLTYFLLENRKGYCAYFAGATLFLLRSLGIPSRVAAGFLTVDRSSKNPGWYWFYEDQAHAWVQVYFPGYGWVDFDTTVPDANTQQSPQPDGTPPLNMQQAYLVADGNVVSVDTVTKKVVMDVNQLLYHDESYAVKNPERVEFDASVATVSRDTGTVRLSALTKDMHITAASFAEALKELKPGSNDSMRSILKKVPNPVPVDEIKIIDPEAEAKQKKKEQAIQTQPVDWMNVLWLTLIVIGGLALLVIITPYLIWQYLYAKAKGAKDPSAKAYSSYRAALYYTNQLGYSRTNQSPEQFARHIDQSFGTGFVPFSRIYQKLKYSGMPLTATEQETVNSFIVPFVKNVREKIPFKTRFSRFVNIYNTIQYFQQPKIG</sequence>
<dbReference type="Proteomes" id="UP001560573">
    <property type="component" value="Unassembled WGS sequence"/>
</dbReference>
<gene>
    <name evidence="4" type="ORF">QTN47_23600</name>
</gene>
<dbReference type="SMART" id="SM00460">
    <property type="entry name" value="TGc"/>
    <property type="match status" value="1"/>
</dbReference>
<dbReference type="SUPFAM" id="SSF54001">
    <property type="entry name" value="Cysteine proteinases"/>
    <property type="match status" value="1"/>
</dbReference>
<evidence type="ECO:0000313" key="4">
    <source>
        <dbReference type="EMBL" id="MEX6690518.1"/>
    </source>
</evidence>
<feature type="domain" description="Transglutaminase-like" evidence="3">
    <location>
        <begin position="508"/>
        <end position="580"/>
    </location>
</feature>
<keyword evidence="5" id="KW-1185">Reference proteome</keyword>
<feature type="transmembrane region" description="Helical" evidence="2">
    <location>
        <begin position="193"/>
        <end position="211"/>
    </location>
</feature>
<proteinExistence type="predicted"/>
<keyword evidence="2" id="KW-1133">Transmembrane helix</keyword>
<dbReference type="EMBL" id="JAULBC010000009">
    <property type="protein sequence ID" value="MEX6690518.1"/>
    <property type="molecule type" value="Genomic_DNA"/>
</dbReference>
<dbReference type="PANTHER" id="PTHR42736:SF1">
    <property type="entry name" value="PROTEIN-GLUTAMINE GAMMA-GLUTAMYLTRANSFERASE"/>
    <property type="match status" value="1"/>
</dbReference>
<keyword evidence="2" id="KW-0472">Membrane</keyword>
<feature type="transmembrane region" description="Helical" evidence="2">
    <location>
        <begin position="733"/>
        <end position="756"/>
    </location>
</feature>
<feature type="transmembrane region" description="Helical" evidence="2">
    <location>
        <begin position="153"/>
        <end position="172"/>
    </location>
</feature>
<feature type="transmembrane region" description="Helical" evidence="2">
    <location>
        <begin position="12"/>
        <end position="32"/>
    </location>
</feature>